<sequence length="721" mass="80515">MSQTPQLLLDSPTLIECAFCQGLGLNRISRDHGSSLSNLVIVDLRQVHSRSSDGCVGCSIIEKALAHLSPEWRNFTTRSKCEKCRPEAYRLCRTGDCAKSAFALLPLVETTELCYPFHILDDLAAGPERNLELFINKGNAPGRPERNVAANKNVLGRPLNVEETILMTQGRSSEQSWQVRLQQANAWIHHCLNNHQCSGGLAAKKFQEDHENVVGGKNEKHSEKGESSGAGLQKTPFLEVHRQISKLPRRVLDLRQFGSEKRLRLMDSMADCGVYACLSYTWGRQNTAVTTTQNLHDRLDDLPFDSLPQTYKDAVTVTAFLDIPFLWIDGLCIIQGDTDSKDWAEQSSQMAEIYGNAILVIAAAESNSVEEGFLSTPQLPRELVKFQFSESGNLGYGSEGTVLSVFARAMPDHSWLEEVLASRLLTFFGGEMNFQCLEDEYRCECAFPAAPLGLVTIKELYEPRLELGDMETPNWMWQSTVEHYTRRKLTVATDRLTALSGVARVVQSSLRTKYAAGHWIDRDFLCSLCWAPVRNRETERTYSQDYVAPSWSWAAHNGPITMWIPYGGSEEPVTPRFLSKTVVRNVGIIPATEDETGAVIGGGITVSGVFLDISVLMTSRDQSAGVMVRSSEKIPFYFDRPTETVRDTDKYFCWIVCTLPSPSVSKKRSETYCLMVLRTMPGGPAHFCERVGFNDFDGTASDPSMKFLKGFRDSIRTAVII</sequence>
<name>A0AAI9VA42_9PEZI</name>
<dbReference type="PANTHER" id="PTHR33112:SF16">
    <property type="entry name" value="HETEROKARYON INCOMPATIBILITY DOMAIN-CONTAINING PROTEIN"/>
    <property type="match status" value="1"/>
</dbReference>
<gene>
    <name evidence="2" type="ORF">CCUS01_04753</name>
</gene>
<reference evidence="2" key="1">
    <citation type="submission" date="2016-11" db="EMBL/GenBank/DDBJ databases">
        <title>The genome sequence of Colletotrichum cuscutae.</title>
        <authorList>
            <person name="Baroncelli R."/>
        </authorList>
    </citation>
    <scope>NUCLEOTIDE SEQUENCE</scope>
    <source>
        <strain evidence="2">IMI 304802</strain>
    </source>
</reference>
<protein>
    <submittedName>
        <fullName evidence="2">Heterokaryon incompatibility protein</fullName>
    </submittedName>
</protein>
<dbReference type="Pfam" id="PF06985">
    <property type="entry name" value="HET"/>
    <property type="match status" value="1"/>
</dbReference>
<dbReference type="AlphaFoldDB" id="A0AAI9VA42"/>
<organism evidence="2 3">
    <name type="scientific">Colletotrichum cuscutae</name>
    <dbReference type="NCBI Taxonomy" id="1209917"/>
    <lineage>
        <taxon>Eukaryota</taxon>
        <taxon>Fungi</taxon>
        <taxon>Dikarya</taxon>
        <taxon>Ascomycota</taxon>
        <taxon>Pezizomycotina</taxon>
        <taxon>Sordariomycetes</taxon>
        <taxon>Hypocreomycetidae</taxon>
        <taxon>Glomerellales</taxon>
        <taxon>Glomerellaceae</taxon>
        <taxon>Colletotrichum</taxon>
        <taxon>Colletotrichum acutatum species complex</taxon>
    </lineage>
</organism>
<proteinExistence type="predicted"/>
<keyword evidence="3" id="KW-1185">Reference proteome</keyword>
<dbReference type="EMBL" id="MPDP01000113">
    <property type="protein sequence ID" value="KAK1479624.1"/>
    <property type="molecule type" value="Genomic_DNA"/>
</dbReference>
<dbReference type="PANTHER" id="PTHR33112">
    <property type="entry name" value="DOMAIN PROTEIN, PUTATIVE-RELATED"/>
    <property type="match status" value="1"/>
</dbReference>
<dbReference type="InterPro" id="IPR010730">
    <property type="entry name" value="HET"/>
</dbReference>
<accession>A0AAI9VA42</accession>
<comment type="caution">
    <text evidence="2">The sequence shown here is derived from an EMBL/GenBank/DDBJ whole genome shotgun (WGS) entry which is preliminary data.</text>
</comment>
<evidence type="ECO:0000259" key="1">
    <source>
        <dbReference type="Pfam" id="PF06985"/>
    </source>
</evidence>
<evidence type="ECO:0000313" key="3">
    <source>
        <dbReference type="Proteomes" id="UP001239213"/>
    </source>
</evidence>
<evidence type="ECO:0000313" key="2">
    <source>
        <dbReference type="EMBL" id="KAK1479624.1"/>
    </source>
</evidence>
<dbReference type="Proteomes" id="UP001239213">
    <property type="component" value="Unassembled WGS sequence"/>
</dbReference>
<feature type="domain" description="Heterokaryon incompatibility" evidence="1">
    <location>
        <begin position="275"/>
        <end position="384"/>
    </location>
</feature>